<gene>
    <name evidence="4" type="ORF">IRJ41_021886</name>
</gene>
<reference evidence="4" key="1">
    <citation type="submission" date="2021-02" db="EMBL/GenBank/DDBJ databases">
        <title>Comparative genomics reveals that relaxation of natural selection precedes convergent phenotypic evolution of cavefish.</title>
        <authorList>
            <person name="Peng Z."/>
        </authorList>
    </citation>
    <scope>NUCLEOTIDE SEQUENCE</scope>
    <source>
        <tissue evidence="4">Muscle</tissue>
    </source>
</reference>
<dbReference type="Pfam" id="PF00188">
    <property type="entry name" value="CAP"/>
    <property type="match status" value="1"/>
</dbReference>
<feature type="transmembrane region" description="Helical" evidence="2">
    <location>
        <begin position="12"/>
        <end position="41"/>
    </location>
</feature>
<keyword evidence="2" id="KW-1133">Transmembrane helix</keyword>
<feature type="transmembrane region" description="Helical" evidence="2">
    <location>
        <begin position="266"/>
        <end position="287"/>
    </location>
</feature>
<dbReference type="InterPro" id="IPR035940">
    <property type="entry name" value="CAP_sf"/>
</dbReference>
<accession>A0A9W7T8C4</accession>
<dbReference type="AlphaFoldDB" id="A0A9W7T8C4"/>
<organism evidence="4 5">
    <name type="scientific">Triplophysa rosa</name>
    <name type="common">Cave loach</name>
    <dbReference type="NCBI Taxonomy" id="992332"/>
    <lineage>
        <taxon>Eukaryota</taxon>
        <taxon>Metazoa</taxon>
        <taxon>Chordata</taxon>
        <taxon>Craniata</taxon>
        <taxon>Vertebrata</taxon>
        <taxon>Euteleostomi</taxon>
        <taxon>Actinopterygii</taxon>
        <taxon>Neopterygii</taxon>
        <taxon>Teleostei</taxon>
        <taxon>Ostariophysi</taxon>
        <taxon>Cypriniformes</taxon>
        <taxon>Nemacheilidae</taxon>
        <taxon>Triplophysa</taxon>
    </lineage>
</organism>
<dbReference type="Gene3D" id="3.40.33.10">
    <property type="entry name" value="CAP"/>
    <property type="match status" value="1"/>
</dbReference>
<evidence type="ECO:0000313" key="4">
    <source>
        <dbReference type="EMBL" id="KAI7792086.1"/>
    </source>
</evidence>
<dbReference type="PRINTS" id="PR00837">
    <property type="entry name" value="V5TPXLIKE"/>
</dbReference>
<comment type="caution">
    <text evidence="4">The sequence shown here is derived from an EMBL/GenBank/DDBJ whole genome shotgun (WGS) entry which is preliminary data.</text>
</comment>
<feature type="non-terminal residue" evidence="4">
    <location>
        <position position="294"/>
    </location>
</feature>
<dbReference type="EMBL" id="JAFHDT010000024">
    <property type="protein sequence ID" value="KAI7792086.1"/>
    <property type="molecule type" value="Genomic_DNA"/>
</dbReference>
<dbReference type="SUPFAM" id="SSF55797">
    <property type="entry name" value="PR-1-like"/>
    <property type="match status" value="1"/>
</dbReference>
<dbReference type="PANTHER" id="PTHR10334">
    <property type="entry name" value="CYSTEINE-RICH SECRETORY PROTEIN-RELATED"/>
    <property type="match status" value="1"/>
</dbReference>
<evidence type="ECO:0000256" key="2">
    <source>
        <dbReference type="SAM" id="Phobius"/>
    </source>
</evidence>
<dbReference type="Proteomes" id="UP001059041">
    <property type="component" value="Linkage Group LG24"/>
</dbReference>
<keyword evidence="2" id="KW-0472">Membrane</keyword>
<dbReference type="InterPro" id="IPR014044">
    <property type="entry name" value="CAP_dom"/>
</dbReference>
<dbReference type="InterPro" id="IPR001283">
    <property type="entry name" value="CRISP-related"/>
</dbReference>
<dbReference type="InterPro" id="IPR002413">
    <property type="entry name" value="V5_allergen-like"/>
</dbReference>
<protein>
    <submittedName>
        <fullName evidence="4">GLIPR1-like protein 1</fullName>
    </submittedName>
</protein>
<sequence length="294" mass="33544">KVKSSTTEQLDRYYFCFSIFWGVSFDSLHILLCVTVLLLFFSHSRTAEPFFDITDPAFINECIKEHNRYRANVMPAASNMRYMTWDEALAISARAWASNCIFKHNPHLQQPGRMHPTFTPVGENIWAGFPYSKFTVNSAMKLWGDEVKDYSYNSNQCTNVCGHFTQVVWADTYKVGCAAQACPNGVVDTSFSSNPGIIFVCNYATAGNYPGVHPYRNRKSCSDCNGEKCETNLCRNSTRDALKSYNWRPDWDPALFSCGSFCKALLVIRPASILLIFLSVFCLQRYYTKLFVYE</sequence>
<evidence type="ECO:0000256" key="1">
    <source>
        <dbReference type="ARBA" id="ARBA00009923"/>
    </source>
</evidence>
<dbReference type="InterPro" id="IPR018244">
    <property type="entry name" value="Allrgn_V5/Tpx1_CS"/>
</dbReference>
<dbReference type="PRINTS" id="PR00838">
    <property type="entry name" value="V5ALLERGEN"/>
</dbReference>
<dbReference type="SMART" id="SM00198">
    <property type="entry name" value="SCP"/>
    <property type="match status" value="1"/>
</dbReference>
<dbReference type="PROSITE" id="PS01009">
    <property type="entry name" value="CRISP_1"/>
    <property type="match status" value="1"/>
</dbReference>
<proteinExistence type="inferred from homology"/>
<comment type="similarity">
    <text evidence="1">Belongs to the CRISP family.</text>
</comment>
<dbReference type="GO" id="GO:0005576">
    <property type="term" value="C:extracellular region"/>
    <property type="evidence" value="ECO:0007669"/>
    <property type="project" value="InterPro"/>
</dbReference>
<name>A0A9W7T8C4_TRIRA</name>
<keyword evidence="5" id="KW-1185">Reference proteome</keyword>
<evidence type="ECO:0000313" key="5">
    <source>
        <dbReference type="Proteomes" id="UP001059041"/>
    </source>
</evidence>
<feature type="domain" description="SCP" evidence="3">
    <location>
        <begin position="57"/>
        <end position="211"/>
    </location>
</feature>
<evidence type="ECO:0000259" key="3">
    <source>
        <dbReference type="SMART" id="SM00198"/>
    </source>
</evidence>
<keyword evidence="2" id="KW-0812">Transmembrane</keyword>